<dbReference type="Gramene" id="AET2Gv21071700.2">
    <property type="protein sequence ID" value="AET2Gv21071700.2"/>
    <property type="gene ID" value="AET2Gv21071700"/>
</dbReference>
<reference evidence="3" key="2">
    <citation type="journal article" date="2017" name="Nat. Plants">
        <title>The Aegilops tauschii genome reveals multiple impacts of transposons.</title>
        <authorList>
            <person name="Zhao G."/>
            <person name="Zou C."/>
            <person name="Li K."/>
            <person name="Wang K."/>
            <person name="Li T."/>
            <person name="Gao L."/>
            <person name="Zhang X."/>
            <person name="Wang H."/>
            <person name="Yang Z."/>
            <person name="Liu X."/>
            <person name="Jiang W."/>
            <person name="Mao L."/>
            <person name="Kong X."/>
            <person name="Jiao Y."/>
            <person name="Jia J."/>
        </authorList>
    </citation>
    <scope>NUCLEOTIDE SEQUENCE [LARGE SCALE GENOMIC DNA]</scope>
    <source>
        <strain evidence="3">cv. AL8/78</strain>
    </source>
</reference>
<evidence type="ECO:0000256" key="1">
    <source>
        <dbReference type="SAM" id="MobiDB-lite"/>
    </source>
</evidence>
<reference evidence="2" key="4">
    <citation type="submission" date="2019-03" db="UniProtKB">
        <authorList>
            <consortium name="EnsemblPlants"/>
        </authorList>
    </citation>
    <scope>IDENTIFICATION</scope>
</reference>
<keyword evidence="3" id="KW-1185">Reference proteome</keyword>
<accession>A0A453D3D0</accession>
<dbReference type="Proteomes" id="UP000015105">
    <property type="component" value="Chromosome 2D"/>
</dbReference>
<evidence type="ECO:0000313" key="3">
    <source>
        <dbReference type="Proteomes" id="UP000015105"/>
    </source>
</evidence>
<protein>
    <submittedName>
        <fullName evidence="2">Uncharacterized protein</fullName>
    </submittedName>
</protein>
<organism evidence="2 3">
    <name type="scientific">Aegilops tauschii subsp. strangulata</name>
    <name type="common">Goatgrass</name>
    <dbReference type="NCBI Taxonomy" id="200361"/>
    <lineage>
        <taxon>Eukaryota</taxon>
        <taxon>Viridiplantae</taxon>
        <taxon>Streptophyta</taxon>
        <taxon>Embryophyta</taxon>
        <taxon>Tracheophyta</taxon>
        <taxon>Spermatophyta</taxon>
        <taxon>Magnoliopsida</taxon>
        <taxon>Liliopsida</taxon>
        <taxon>Poales</taxon>
        <taxon>Poaceae</taxon>
        <taxon>BOP clade</taxon>
        <taxon>Pooideae</taxon>
        <taxon>Triticodae</taxon>
        <taxon>Triticeae</taxon>
        <taxon>Triticinae</taxon>
        <taxon>Aegilops</taxon>
    </lineage>
</organism>
<evidence type="ECO:0000313" key="2">
    <source>
        <dbReference type="EnsemblPlants" id="AET2Gv21071700.2"/>
    </source>
</evidence>
<dbReference type="EnsemblPlants" id="AET2Gv21071700.2">
    <property type="protein sequence ID" value="AET2Gv21071700.2"/>
    <property type="gene ID" value="AET2Gv21071700"/>
</dbReference>
<name>A0A453D3D0_AEGTS</name>
<reference evidence="2" key="5">
    <citation type="journal article" date="2021" name="G3 (Bethesda)">
        <title>Aegilops tauschii genome assembly Aet v5.0 features greater sequence contiguity and improved annotation.</title>
        <authorList>
            <person name="Wang L."/>
            <person name="Zhu T."/>
            <person name="Rodriguez J.C."/>
            <person name="Deal K.R."/>
            <person name="Dubcovsky J."/>
            <person name="McGuire P.E."/>
            <person name="Lux T."/>
            <person name="Spannagl M."/>
            <person name="Mayer K.F.X."/>
            <person name="Baldrich P."/>
            <person name="Meyers B.C."/>
            <person name="Huo N."/>
            <person name="Gu Y.Q."/>
            <person name="Zhou H."/>
            <person name="Devos K.M."/>
            <person name="Bennetzen J.L."/>
            <person name="Unver T."/>
            <person name="Budak H."/>
            <person name="Gulick P.J."/>
            <person name="Galiba G."/>
            <person name="Kalapos B."/>
            <person name="Nelson D.R."/>
            <person name="Li P."/>
            <person name="You F.M."/>
            <person name="Luo M.C."/>
            <person name="Dvorak J."/>
        </authorList>
    </citation>
    <scope>NUCLEOTIDE SEQUENCE [LARGE SCALE GENOMIC DNA]</scope>
    <source>
        <strain evidence="2">cv. AL8/78</strain>
    </source>
</reference>
<reference evidence="3" key="1">
    <citation type="journal article" date="2014" name="Science">
        <title>Ancient hybridizations among the ancestral genomes of bread wheat.</title>
        <authorList>
            <consortium name="International Wheat Genome Sequencing Consortium,"/>
            <person name="Marcussen T."/>
            <person name="Sandve S.R."/>
            <person name="Heier L."/>
            <person name="Spannagl M."/>
            <person name="Pfeifer M."/>
            <person name="Jakobsen K.S."/>
            <person name="Wulff B.B."/>
            <person name="Steuernagel B."/>
            <person name="Mayer K.F."/>
            <person name="Olsen O.A."/>
        </authorList>
    </citation>
    <scope>NUCLEOTIDE SEQUENCE [LARGE SCALE GENOMIC DNA]</scope>
    <source>
        <strain evidence="3">cv. AL8/78</strain>
    </source>
</reference>
<reference evidence="2" key="3">
    <citation type="journal article" date="2017" name="Nature">
        <title>Genome sequence of the progenitor of the wheat D genome Aegilops tauschii.</title>
        <authorList>
            <person name="Luo M.C."/>
            <person name="Gu Y.Q."/>
            <person name="Puiu D."/>
            <person name="Wang H."/>
            <person name="Twardziok S.O."/>
            <person name="Deal K.R."/>
            <person name="Huo N."/>
            <person name="Zhu T."/>
            <person name="Wang L."/>
            <person name="Wang Y."/>
            <person name="McGuire P.E."/>
            <person name="Liu S."/>
            <person name="Long H."/>
            <person name="Ramasamy R.K."/>
            <person name="Rodriguez J.C."/>
            <person name="Van S.L."/>
            <person name="Yuan L."/>
            <person name="Wang Z."/>
            <person name="Xia Z."/>
            <person name="Xiao L."/>
            <person name="Anderson O.D."/>
            <person name="Ouyang S."/>
            <person name="Liang Y."/>
            <person name="Zimin A.V."/>
            <person name="Pertea G."/>
            <person name="Qi P."/>
            <person name="Bennetzen J.L."/>
            <person name="Dai X."/>
            <person name="Dawson M.W."/>
            <person name="Muller H.G."/>
            <person name="Kugler K."/>
            <person name="Rivarola-Duarte L."/>
            <person name="Spannagl M."/>
            <person name="Mayer K.F.X."/>
            <person name="Lu F.H."/>
            <person name="Bevan M.W."/>
            <person name="Leroy P."/>
            <person name="Li P."/>
            <person name="You F.M."/>
            <person name="Sun Q."/>
            <person name="Liu Z."/>
            <person name="Lyons E."/>
            <person name="Wicker T."/>
            <person name="Salzberg S.L."/>
            <person name="Devos K.M."/>
            <person name="Dvorak J."/>
        </authorList>
    </citation>
    <scope>NUCLEOTIDE SEQUENCE [LARGE SCALE GENOMIC DNA]</scope>
    <source>
        <strain evidence="2">cv. AL8/78</strain>
    </source>
</reference>
<proteinExistence type="predicted"/>
<feature type="region of interest" description="Disordered" evidence="1">
    <location>
        <begin position="1"/>
        <end position="38"/>
    </location>
</feature>
<dbReference type="AlphaFoldDB" id="A0A453D3D0"/>
<sequence length="52" mass="5374">QSSTQPWHQGSEGVARCGQAQHPCPSAPSPPHPTVQGKNLLSANLTSWGAPS</sequence>